<comment type="caution">
    <text evidence="2">The sequence shown here is derived from an EMBL/GenBank/DDBJ whole genome shotgun (WGS) entry which is preliminary data.</text>
</comment>
<sequence length="431" mass="46713">MAERTTLLRVDRRRRLAFGIEWLSPRGVVDMKRERRMEVKARRPSHVIVLRNGGTSRPLFGFGYGVPRGRSTYAAAALLGQYVPQGVAVLLWDLGSGRAALAAARDGVPVVGFDLIATHETVRLRLQELREQLGEHTRVRVLGRGTFIESVETLSAEQLLGGRDAGRARLAPASLPRGLIVSALTLLVLAGAGAYAWSAYTDYLAAQQARERAKHVDPNVAYARVLPGLLSGAGLRAERVTAMTDFARAIPVSTAGWWLTSVDCDSGSCRAGWSINGGTYDSFAATPVSGAQAVQFGQDFKSVTAMFPVTIPAQATGLTLPGLLTRQAFMQRIGTFQQLLNRGTTDKNALTRVTLTVGAPTVVGLPAGVREEQIRTPVRSGTWQMQGSAWMVRFPERFPPGFTVDHVHINIPQNNPEEAVIVIEGNYYVAN</sequence>
<keyword evidence="3" id="KW-1185">Reference proteome</keyword>
<evidence type="ECO:0000313" key="2">
    <source>
        <dbReference type="EMBL" id="PVX85832.1"/>
    </source>
</evidence>
<protein>
    <submittedName>
        <fullName evidence="2">Pilin accessory protein (PilO)</fullName>
    </submittedName>
</protein>
<feature type="transmembrane region" description="Helical" evidence="1">
    <location>
        <begin position="179"/>
        <end position="200"/>
    </location>
</feature>
<gene>
    <name evidence="2" type="ORF">C7402_103410</name>
</gene>
<accession>A0ABX5KYD7</accession>
<dbReference type="Pfam" id="PF06864">
    <property type="entry name" value="PAP_PilO"/>
    <property type="match status" value="1"/>
</dbReference>
<name>A0ABX5KYD7_9BURK</name>
<reference evidence="2 3" key="1">
    <citation type="submission" date="2018-05" db="EMBL/GenBank/DDBJ databases">
        <title>Genomic Encyclopedia of Type Strains, Phase IV (KMG-V): Genome sequencing to study the core and pangenomes of soil and plant-associated prokaryotes.</title>
        <authorList>
            <person name="Whitman W."/>
        </authorList>
    </citation>
    <scope>NUCLEOTIDE SEQUENCE [LARGE SCALE GENOMIC DNA]</scope>
    <source>
        <strain evidence="2 3">SCZa-39</strain>
    </source>
</reference>
<organism evidence="2 3">
    <name type="scientific">Paraburkholderia unamae</name>
    <dbReference type="NCBI Taxonomy" id="219649"/>
    <lineage>
        <taxon>Bacteria</taxon>
        <taxon>Pseudomonadati</taxon>
        <taxon>Pseudomonadota</taxon>
        <taxon>Betaproteobacteria</taxon>
        <taxon>Burkholderiales</taxon>
        <taxon>Burkholderiaceae</taxon>
        <taxon>Paraburkholderia</taxon>
    </lineage>
</organism>
<keyword evidence="1" id="KW-1133">Transmembrane helix</keyword>
<dbReference type="EMBL" id="QEOB01000003">
    <property type="protein sequence ID" value="PVX85832.1"/>
    <property type="molecule type" value="Genomic_DNA"/>
</dbReference>
<keyword evidence="1" id="KW-0812">Transmembrane</keyword>
<dbReference type="RefSeq" id="WP_116610323.1">
    <property type="nucleotide sequence ID" value="NZ_QEOB01000003.1"/>
</dbReference>
<evidence type="ECO:0000313" key="3">
    <source>
        <dbReference type="Proteomes" id="UP000245712"/>
    </source>
</evidence>
<evidence type="ECO:0000256" key="1">
    <source>
        <dbReference type="SAM" id="Phobius"/>
    </source>
</evidence>
<dbReference type="Proteomes" id="UP000245712">
    <property type="component" value="Unassembled WGS sequence"/>
</dbReference>
<keyword evidence="1" id="KW-0472">Membrane</keyword>
<dbReference type="InterPro" id="IPR009663">
    <property type="entry name" value="PAP_PilO"/>
</dbReference>
<proteinExistence type="predicted"/>